<name>A0A918NXD9_9ACTN</name>
<evidence type="ECO:0008006" key="4">
    <source>
        <dbReference type="Google" id="ProtNLM"/>
    </source>
</evidence>
<evidence type="ECO:0000256" key="1">
    <source>
        <dbReference type="SAM" id="MobiDB-lite"/>
    </source>
</evidence>
<feature type="compositionally biased region" description="Polar residues" evidence="1">
    <location>
        <begin position="206"/>
        <end position="218"/>
    </location>
</feature>
<accession>A0A918NXD9</accession>
<dbReference type="Gene3D" id="2.180.10.10">
    <property type="entry name" value="RHS repeat-associated core"/>
    <property type="match status" value="1"/>
</dbReference>
<evidence type="ECO:0000313" key="2">
    <source>
        <dbReference type="EMBL" id="GGY04020.1"/>
    </source>
</evidence>
<reference evidence="2" key="2">
    <citation type="submission" date="2020-09" db="EMBL/GenBank/DDBJ databases">
        <authorList>
            <person name="Sun Q."/>
            <person name="Ohkuma M."/>
        </authorList>
    </citation>
    <scope>NUCLEOTIDE SEQUENCE</scope>
    <source>
        <strain evidence="2">JCM 4790</strain>
    </source>
</reference>
<organism evidence="2 3">
    <name type="scientific">Streptomyces minutiscleroticus</name>
    <dbReference type="NCBI Taxonomy" id="68238"/>
    <lineage>
        <taxon>Bacteria</taxon>
        <taxon>Bacillati</taxon>
        <taxon>Actinomycetota</taxon>
        <taxon>Actinomycetes</taxon>
        <taxon>Kitasatosporales</taxon>
        <taxon>Streptomycetaceae</taxon>
        <taxon>Streptomyces</taxon>
    </lineage>
</organism>
<sequence>MAAGKASATPVGGLPVAVTAPNTAKASKTAKSLPGKEARIRVWGHQAATDLGIKGVVLSAEASQAGAADVSVDYGDFASAYGGGWSGRLGLVRLPECALTTPQKTECRTTTEVASTNDISAQAVTGTVTLSATAPTVLALTATSSGESASGSGTYAATQLSPSATWAAGGSSGTFTWSYPMTVPPAAGPSPSLSLGYDSGSVDGKTASTNNQSTQVGEGFDLSSSSYVERTYGACNKDGQEDKFDLCWKFDNASLVLNGKASELVKDDTSGKWRLKNDDASTVTLSTGADNGDNNGEHWIVTTGDGSRYVFGLNKLPGAGTERTNSVWTVPVFGDDSGEPGYDQGSTFADRAVTQAWRWNLDYVEDLHDNAMSYWYTKETNSYAKNDADTATASYTRGGYLTKILYGQRADKLFSGVTSGKVEFSYAERCTASDCSELKDSTAPNWPDVPFDAICASNADCDATSPAFFSRKRLAKIDTYVWSAATSAFAAVDTWELTQQYLDGGDIGDSTDQTLTLKSLKHTGKNGTAISLDPVTFTYDMRPNRVDGDRDDILPLTKPRIRTVTSETGAITDVTLTDQECVRGSNMPTAEDDNTKSCYPQYWHINGAKEASIDWFHKYRVTDVVTSDPTGHGATMESHYTYSAPAWHYNDSPFTPADERTWSIWQGYRTVTATQGTGSNLSKVTSVYLQGMDGDRLLKADGTLDPDARRSATVAGIGFDGLNVPDQKDSEPYTGFLRQQITYNGSTPIAVTVNDPWSKKTATQHKSYADTEAYYVRTGKTTTHAYLTAKQSWRSAANTTTYDDYGMAVKADNTGDTAKTGDETCARTWYARNDSLGINSLASRQRTVGKACSVGEADLSLPSNAASAGDVISDTATVYDNASATAWTTAQTPTKGEATWTGRASAYPATASGGERNPSTWRTVGKSTYDTLGRPSTTTDADNNPTTVTYTPEDTGPVTRTQTKNAKNYSTYTYIDPARGQPTKTLDPNNRITETQYDALGRATAVWLPNRSHAGQQSASYIFGYSLSNTAPSWTSTGTLKADGDTYSTSYTLYDSLLRAIQTQTPGATSGRILTDTRYDSRGLAYETYADIFDTANPSGTYTQAEYGETPSLTKTGYDPAGRPTTTTFLVGGIQKWQTTTTYTGDSTATTSVSGGSAARTITDALGRTVETRQYASTSPADTQYGSGVGANYTSTRFTYTPGGQQKTITGPDGAAWSYNYDLYGRQTMSSDPDTGTTTTGYTALDQVAWTKASTGQAVVSAYDVLGRLTDTWTTTTNADLTNATVLAAQKTDANKLTHLTYDTVSAGKGQPASSTRYLGGATGKAYTQSVTAYDSRYNVTGTSLTLPSDDPLVTSKALASSTLKFSSYYNIDGTLQYTEEPAAGGLAAEKVSYGYSSQGLPTTLTGGSKGIVLNTTYTDLAQVSTFQLGVSEATGTKKIDVQNGYEDGTHRLLQTQVHAQSHAYDALNLHYTYDDAGNVTQISDTTTLAGTGKADTQCFTYDGHQRLTEAWTPADANCAPENRTTANLGGAEVPP</sequence>
<gene>
    <name evidence="2" type="ORF">GCM10010358_66950</name>
</gene>
<dbReference type="InterPro" id="IPR006530">
    <property type="entry name" value="YD"/>
</dbReference>
<feature type="region of interest" description="Disordered" evidence="1">
    <location>
        <begin position="907"/>
        <end position="961"/>
    </location>
</feature>
<protein>
    <recommendedName>
        <fullName evidence="4">YD repeat protein</fullName>
    </recommendedName>
</protein>
<evidence type="ECO:0000313" key="3">
    <source>
        <dbReference type="Proteomes" id="UP000619244"/>
    </source>
</evidence>
<keyword evidence="3" id="KW-1185">Reference proteome</keyword>
<feature type="compositionally biased region" description="Polar residues" evidence="1">
    <location>
        <begin position="917"/>
        <end position="961"/>
    </location>
</feature>
<comment type="caution">
    <text evidence="2">The sequence shown here is derived from an EMBL/GenBank/DDBJ whole genome shotgun (WGS) entry which is preliminary data.</text>
</comment>
<proteinExistence type="predicted"/>
<feature type="region of interest" description="Disordered" evidence="1">
    <location>
        <begin position="199"/>
        <end position="218"/>
    </location>
</feature>
<reference evidence="2" key="1">
    <citation type="journal article" date="2014" name="Int. J. Syst. Evol. Microbiol.">
        <title>Complete genome sequence of Corynebacterium casei LMG S-19264T (=DSM 44701T), isolated from a smear-ripened cheese.</title>
        <authorList>
            <consortium name="US DOE Joint Genome Institute (JGI-PGF)"/>
            <person name="Walter F."/>
            <person name="Albersmeier A."/>
            <person name="Kalinowski J."/>
            <person name="Ruckert C."/>
        </authorList>
    </citation>
    <scope>NUCLEOTIDE SEQUENCE</scope>
    <source>
        <strain evidence="2">JCM 4790</strain>
    </source>
</reference>
<dbReference type="NCBIfam" id="TIGR01643">
    <property type="entry name" value="YD_repeat_2x"/>
    <property type="match status" value="1"/>
</dbReference>
<dbReference type="Proteomes" id="UP000619244">
    <property type="component" value="Unassembled WGS sequence"/>
</dbReference>
<dbReference type="EMBL" id="BMVU01000052">
    <property type="protein sequence ID" value="GGY04020.1"/>
    <property type="molecule type" value="Genomic_DNA"/>
</dbReference>